<dbReference type="GO" id="GO:0015990">
    <property type="term" value="P:electron transport coupled proton transport"/>
    <property type="evidence" value="ECO:0007669"/>
    <property type="project" value="TreeGrafter"/>
</dbReference>
<evidence type="ECO:0000256" key="1">
    <source>
        <dbReference type="ARBA" id="ARBA00003257"/>
    </source>
</evidence>
<dbReference type="AlphaFoldDB" id="A0A2Z5UY12"/>
<evidence type="ECO:0000256" key="17">
    <source>
        <dbReference type="RuleBase" id="RU003297"/>
    </source>
</evidence>
<keyword evidence="11 17" id="KW-1133">Transmembrane helix</keyword>
<evidence type="ECO:0000256" key="2">
    <source>
        <dbReference type="ARBA" id="ARBA00004225"/>
    </source>
</evidence>
<evidence type="ECO:0000256" key="9">
    <source>
        <dbReference type="ARBA" id="ARBA00022967"/>
    </source>
</evidence>
<keyword evidence="15 17" id="KW-0472">Membrane</keyword>
<dbReference type="InterPro" id="IPR000260">
    <property type="entry name" value="NADH4_N"/>
</dbReference>
<comment type="function">
    <text evidence="1">Core subunit of the mitochondrial membrane respiratory chain NADH dehydrogenase (Complex I) that is believed to belong to the minimal assembly required for catalysis. Complex I functions in the transfer of electrons from NADH to the respiratory chain. The immediate electron acceptor for the enzyme is believed to be ubiquinone.</text>
</comment>
<feature type="transmembrane region" description="Helical" evidence="17">
    <location>
        <begin position="82"/>
        <end position="101"/>
    </location>
</feature>
<feature type="transmembrane region" description="Helical" evidence="17">
    <location>
        <begin position="273"/>
        <end position="295"/>
    </location>
</feature>
<keyword evidence="8 17" id="KW-0812">Transmembrane</keyword>
<evidence type="ECO:0000313" key="20">
    <source>
        <dbReference type="EMBL" id="BBB16292.1"/>
    </source>
</evidence>
<feature type="domain" description="NADH:quinone oxidoreductase/Mrp antiporter transmembrane" evidence="18">
    <location>
        <begin position="103"/>
        <end position="390"/>
    </location>
</feature>
<geneLocation type="mitochondrion" evidence="20"/>
<evidence type="ECO:0000256" key="14">
    <source>
        <dbReference type="ARBA" id="ARBA00023128"/>
    </source>
</evidence>
<feature type="transmembrane region" description="Helical" evidence="17">
    <location>
        <begin position="343"/>
        <end position="361"/>
    </location>
</feature>
<dbReference type="Pfam" id="PF00361">
    <property type="entry name" value="Proton_antipo_M"/>
    <property type="match status" value="1"/>
</dbReference>
<sequence>MLKFILALMMLMIFIGEWNLIQVGLFILCFLLNIFSCHDFYMSNLGFGLGSDYLGYILILLSAWIMSLVISSSTKVMFNNIFPSSFLIVNILLLVALFVTFSSMDYLMFYISFEASLIPTLILILGWGYQPERIQAGVYMLFYTLLASLPLLVSILYLYKINGSLSMGLNYNMLNVSSMNLIWFVCSMMAFVVKLPMYMFHLWLPKAHVEAPVAGSMILAGVLLKLGGYGLIRILPLFSELNKSINWVWIGLSILGGFIVSLICLRQVDMKSLIAYSSVAHMGLVLSGLVMFGWWGLNGAVVVMVGHGLCSSGMFCLANMVYERMGSRSLLINKGLMNFMPSMALWWFLLSVGNMAAPPTINLLGEINLIMSMVSWSKLTMVGICLLSFFSAAYTLYLYSLSQHGLFSSSLYSCCSGKVREYLVLSLHWIPLNILILKSILIMPNFYLNSLMKTLVCGTKNMNMVILNHHMKNINQLKQNIIFIISIFIFYNNIFILYFIWKMLYYWMGNFIY</sequence>
<dbReference type="EMBL" id="LC222534">
    <property type="protein sequence ID" value="BBB16292.1"/>
    <property type="molecule type" value="Genomic_DNA"/>
</dbReference>
<reference evidence="20" key="1">
    <citation type="journal article" date="2017" name="Genetica">
        <title>Molecular phylogeny of ten intertidal hermit crabs of the genus Pagurus inferred from multiple mitochondrial genes, with special emphasis on the evolutionary relationship of Pagurus lanuginosus and Pagurus maculosus.</title>
        <authorList>
            <person name="Sultana Z."/>
            <person name="Asakura A."/>
            <person name="Kinjo S."/>
            <person name="Nozawa M."/>
            <person name="Nakano T."/>
            <person name="Ikeo K."/>
        </authorList>
    </citation>
    <scope>NUCLEOTIDE SEQUENCE</scope>
</reference>
<feature type="transmembrane region" description="Helical" evidence="17">
    <location>
        <begin position="247"/>
        <end position="266"/>
    </location>
</feature>
<evidence type="ECO:0000256" key="5">
    <source>
        <dbReference type="ARBA" id="ARBA00021006"/>
    </source>
</evidence>
<evidence type="ECO:0000256" key="15">
    <source>
        <dbReference type="ARBA" id="ARBA00023136"/>
    </source>
</evidence>
<proteinExistence type="inferred from homology"/>
<keyword evidence="10 17" id="KW-0249">Electron transport</keyword>
<feature type="transmembrane region" description="Helical" evidence="17">
    <location>
        <begin position="422"/>
        <end position="443"/>
    </location>
</feature>
<feature type="transmembrane region" description="Helical" evidence="17">
    <location>
        <begin position="216"/>
        <end position="235"/>
    </location>
</feature>
<evidence type="ECO:0000259" key="19">
    <source>
        <dbReference type="Pfam" id="PF01059"/>
    </source>
</evidence>
<keyword evidence="7 17" id="KW-0679">Respiratory chain</keyword>
<feature type="transmembrane region" description="Helical" evidence="17">
    <location>
        <begin position="301"/>
        <end position="322"/>
    </location>
</feature>
<evidence type="ECO:0000256" key="8">
    <source>
        <dbReference type="ARBA" id="ARBA00022692"/>
    </source>
</evidence>
<evidence type="ECO:0000256" key="3">
    <source>
        <dbReference type="ARBA" id="ARBA00009025"/>
    </source>
</evidence>
<comment type="similarity">
    <text evidence="3 17">Belongs to the complex I subunit 4 family.</text>
</comment>
<evidence type="ECO:0000259" key="18">
    <source>
        <dbReference type="Pfam" id="PF00361"/>
    </source>
</evidence>
<feature type="transmembrane region" description="Helical" evidence="17">
    <location>
        <begin position="181"/>
        <end position="204"/>
    </location>
</feature>
<dbReference type="GO" id="GO:0042773">
    <property type="term" value="P:ATP synthesis coupled electron transport"/>
    <property type="evidence" value="ECO:0007669"/>
    <property type="project" value="InterPro"/>
</dbReference>
<comment type="function">
    <text evidence="17">Core subunit of the mitochondrial membrane respiratory chain NADH dehydrogenase (Complex I) which catalyzes electron transfer from NADH through the respiratory chain, using ubiquinone as an electron acceptor. Essential for the catalytic activity and assembly of complex I.</text>
</comment>
<keyword evidence="6 17" id="KW-0813">Transport</keyword>
<dbReference type="PRINTS" id="PR01437">
    <property type="entry name" value="NUOXDRDTASE4"/>
</dbReference>
<feature type="transmembrane region" description="Helical" evidence="17">
    <location>
        <begin position="53"/>
        <end position="70"/>
    </location>
</feature>
<comment type="subcellular location">
    <subcellularLocation>
        <location evidence="2 17">Mitochondrion membrane</location>
        <topology evidence="2 17">Multi-pass membrane protein</topology>
    </subcellularLocation>
</comment>
<gene>
    <name evidence="20" type="primary">ND4</name>
</gene>
<feature type="transmembrane region" description="Helical" evidence="17">
    <location>
        <begin position="141"/>
        <end position="161"/>
    </location>
</feature>
<evidence type="ECO:0000256" key="13">
    <source>
        <dbReference type="ARBA" id="ARBA00023075"/>
    </source>
</evidence>
<feature type="transmembrane region" description="Helical" evidence="17">
    <location>
        <begin position="107"/>
        <end position="129"/>
    </location>
</feature>
<dbReference type="PANTHER" id="PTHR43507:SF20">
    <property type="entry name" value="NADH-UBIQUINONE OXIDOREDUCTASE CHAIN 4"/>
    <property type="match status" value="1"/>
</dbReference>
<dbReference type="InterPro" id="IPR003918">
    <property type="entry name" value="NADH_UbQ_OxRdtase"/>
</dbReference>
<keyword evidence="13 17" id="KW-0830">Ubiquinone</keyword>
<dbReference type="Pfam" id="PF01059">
    <property type="entry name" value="Oxidored_q5_N"/>
    <property type="match status" value="1"/>
</dbReference>
<evidence type="ECO:0000256" key="11">
    <source>
        <dbReference type="ARBA" id="ARBA00022989"/>
    </source>
</evidence>
<feature type="transmembrane region" description="Helical" evidence="17">
    <location>
        <begin position="381"/>
        <end position="401"/>
    </location>
</feature>
<keyword evidence="12 17" id="KW-0520">NAD</keyword>
<comment type="catalytic activity">
    <reaction evidence="16 17">
        <text>a ubiquinone + NADH + 5 H(+)(in) = a ubiquinol + NAD(+) + 4 H(+)(out)</text>
        <dbReference type="Rhea" id="RHEA:29091"/>
        <dbReference type="Rhea" id="RHEA-COMP:9565"/>
        <dbReference type="Rhea" id="RHEA-COMP:9566"/>
        <dbReference type="ChEBI" id="CHEBI:15378"/>
        <dbReference type="ChEBI" id="CHEBI:16389"/>
        <dbReference type="ChEBI" id="CHEBI:17976"/>
        <dbReference type="ChEBI" id="CHEBI:57540"/>
        <dbReference type="ChEBI" id="CHEBI:57945"/>
        <dbReference type="EC" id="7.1.1.2"/>
    </reaction>
</comment>
<evidence type="ECO:0000256" key="12">
    <source>
        <dbReference type="ARBA" id="ARBA00023027"/>
    </source>
</evidence>
<feature type="domain" description="NADH:ubiquinone oxidoreductase chain 4 N-terminal" evidence="19">
    <location>
        <begin position="1"/>
        <end position="100"/>
    </location>
</feature>
<dbReference type="GO" id="GO:0003954">
    <property type="term" value="F:NADH dehydrogenase activity"/>
    <property type="evidence" value="ECO:0007669"/>
    <property type="project" value="TreeGrafter"/>
</dbReference>
<evidence type="ECO:0000256" key="4">
    <source>
        <dbReference type="ARBA" id="ARBA00012944"/>
    </source>
</evidence>
<keyword evidence="14 17" id="KW-0496">Mitochondrion</keyword>
<evidence type="ECO:0000256" key="6">
    <source>
        <dbReference type="ARBA" id="ARBA00022448"/>
    </source>
</evidence>
<keyword evidence="9" id="KW-1278">Translocase</keyword>
<evidence type="ECO:0000256" key="7">
    <source>
        <dbReference type="ARBA" id="ARBA00022660"/>
    </source>
</evidence>
<name>A0A2Z5UY12_9EUCA</name>
<feature type="transmembrane region" description="Helical" evidence="17">
    <location>
        <begin position="481"/>
        <end position="501"/>
    </location>
</feature>
<evidence type="ECO:0000256" key="16">
    <source>
        <dbReference type="ARBA" id="ARBA00049551"/>
    </source>
</evidence>
<evidence type="ECO:0000256" key="10">
    <source>
        <dbReference type="ARBA" id="ARBA00022982"/>
    </source>
</evidence>
<dbReference type="GO" id="GO:0008137">
    <property type="term" value="F:NADH dehydrogenase (ubiquinone) activity"/>
    <property type="evidence" value="ECO:0007669"/>
    <property type="project" value="UniProtKB-UniRule"/>
</dbReference>
<organism evidence="20">
    <name type="scientific">Pagurus gracilipes</name>
    <dbReference type="NCBI Taxonomy" id="1929474"/>
    <lineage>
        <taxon>Eukaryota</taxon>
        <taxon>Metazoa</taxon>
        <taxon>Ecdysozoa</taxon>
        <taxon>Arthropoda</taxon>
        <taxon>Crustacea</taxon>
        <taxon>Multicrustacea</taxon>
        <taxon>Malacostraca</taxon>
        <taxon>Eumalacostraca</taxon>
        <taxon>Eucarida</taxon>
        <taxon>Decapoda</taxon>
        <taxon>Pleocyemata</taxon>
        <taxon>Anomura</taxon>
        <taxon>Paguroidea</taxon>
        <taxon>Paguridae</taxon>
        <taxon>Pagurus</taxon>
    </lineage>
</organism>
<dbReference type="GO" id="GO:0048039">
    <property type="term" value="F:ubiquinone binding"/>
    <property type="evidence" value="ECO:0007669"/>
    <property type="project" value="TreeGrafter"/>
</dbReference>
<accession>A0A2Z5UY12</accession>
<dbReference type="EC" id="7.1.1.2" evidence="4 17"/>
<dbReference type="InterPro" id="IPR001750">
    <property type="entry name" value="ND/Mrp_TM"/>
</dbReference>
<dbReference type="PANTHER" id="PTHR43507">
    <property type="entry name" value="NADH-UBIQUINONE OXIDOREDUCTASE CHAIN 4"/>
    <property type="match status" value="1"/>
</dbReference>
<protein>
    <recommendedName>
        <fullName evidence="5 17">NADH-ubiquinone oxidoreductase chain 4</fullName>
        <ecNumber evidence="4 17">7.1.1.2</ecNumber>
    </recommendedName>
</protein>
<dbReference type="GO" id="GO:0031966">
    <property type="term" value="C:mitochondrial membrane"/>
    <property type="evidence" value="ECO:0007669"/>
    <property type="project" value="UniProtKB-SubCell"/>
</dbReference>